<feature type="region of interest" description="Disordered" evidence="9">
    <location>
        <begin position="1"/>
        <end position="79"/>
    </location>
</feature>
<dbReference type="GeneID" id="32707786"/>
<evidence type="ECO:0000256" key="1">
    <source>
        <dbReference type="ARBA" id="ARBA00004147"/>
    </source>
</evidence>
<comment type="subunit">
    <text evidence="8">Interacts with US3 kinase. Interacts with UL31 and UL34; these interactions seem important for efficient virion nuclear egress. Interacts with UL41/VHS.</text>
</comment>
<proteinExistence type="inferred from homology"/>
<keyword evidence="6 8" id="KW-0946">Virion</keyword>
<accession>A0A1S6JLL0</accession>
<keyword evidence="4 8" id="KW-1048">Host nucleus</keyword>
<dbReference type="GO" id="GO:0019033">
    <property type="term" value="C:viral tegument"/>
    <property type="evidence" value="ECO:0007669"/>
    <property type="project" value="UniProtKB-SubCell"/>
</dbReference>
<feature type="compositionally biased region" description="Acidic residues" evidence="9">
    <location>
        <begin position="475"/>
        <end position="506"/>
    </location>
</feature>
<feature type="compositionally biased region" description="Basic residues" evidence="9">
    <location>
        <begin position="1"/>
        <end position="10"/>
    </location>
</feature>
<sequence>MPGSARRVRGTTRPQAGPRERGTRTGAGGGRRGEPEESSGGSDGEGGVPSRPTSVFRHGSDDADDREGPVGAGGRGERAEPCPLLSLELAREPAGAGPWRGPTLGLYDDVPGVRVGAPNGRASEAEVRRLLPAWRFRPMASPWLEAAAAPNAPGAPALLLAAPLWRSFAAAPAGSMFLASPPRASEAWRRSLLQGRGLAWAVTGASLHASLGQTRATTGQALAFLTDALLRVAANARHAGARVHAGARDAARTRYAAASLLRPPLGSTAPLLAGGPLPPQGGALASALRGSLGSLAHWADLRALLDGESRVAVRHACRASFAAEALVLCRASPAAPRLLLSREAAALGRAADALAALAERSAQWLGAAVAARTRPDSDRPARENAERPCLYGVLPLGSVGVANAEAEALGGDAARRLAASSALGTALAAAVCSLRGALGHVMLRFARISSGDEAPGAVRPGRARECDGRRGRDGDGEDGDGEDGDGEDGDGEDGDGEDGDGEDGDGEAVAATRALVAAALILQRLLGLLNVVAAGLALAAEEGSAAAAVGTHFPPRYACVMYIARPLYAPVPYGQFWADVRAAAADLRLRPVAGEPPPGHDAVVTLEALRGAIRGFPADRVRDPTLPSVLGRRVSVAAIATQFRRLVMGEAPARRADLASPPRANDAGAPPGGAAARLGAGRA</sequence>
<dbReference type="RefSeq" id="YP_009361891.1">
    <property type="nucleotide sequence ID" value="NC_034446.1"/>
</dbReference>
<evidence type="ECO:0000313" key="10">
    <source>
        <dbReference type="EMBL" id="AQS79169.1"/>
    </source>
</evidence>
<reference evidence="10 11" key="1">
    <citation type="journal article" date="2017" name="Arch. Virol.">
        <title>Sequence of the ateline alphaherpesvirus 1 (HVA1) genome.</title>
        <authorList>
            <person name="Eberle R."/>
            <person name="Black D.H."/>
        </authorList>
    </citation>
    <scope>NUCLEOTIDE SEQUENCE [LARGE SCALE GENOMIC DNA]</scope>
    <source>
        <strain evidence="10">Lennette</strain>
    </source>
</reference>
<keyword evidence="8" id="KW-0426">Late protein</keyword>
<comment type="similarity">
    <text evidence="3 8">Belongs to the alphaherpesvirinae HHV-1 UL47 family.</text>
</comment>
<evidence type="ECO:0000256" key="2">
    <source>
        <dbReference type="ARBA" id="ARBA00004192"/>
    </source>
</evidence>
<evidence type="ECO:0000256" key="5">
    <source>
        <dbReference type="ARBA" id="ARBA00022580"/>
    </source>
</evidence>
<evidence type="ECO:0000256" key="9">
    <source>
        <dbReference type="SAM" id="MobiDB-lite"/>
    </source>
</evidence>
<comment type="domain">
    <text evidence="8">The nuclear export signal is CRM1-dependent.</text>
</comment>
<dbReference type="InterPro" id="IPR005029">
    <property type="entry name" value="Herpes_UL47"/>
</dbReference>
<keyword evidence="7 8" id="KW-1035">Host cytoplasm</keyword>
<dbReference type="GO" id="GO:0006355">
    <property type="term" value="P:regulation of DNA-templated transcription"/>
    <property type="evidence" value="ECO:0007669"/>
    <property type="project" value="UniProtKB-UniRule"/>
</dbReference>
<dbReference type="EMBL" id="KY385637">
    <property type="protein sequence ID" value="AQS79169.1"/>
    <property type="molecule type" value="Genomic_DNA"/>
</dbReference>
<keyword evidence="5 8" id="KW-0920">Virion tegument</keyword>
<name>A0A1S6JLL0_HSVA1</name>
<comment type="subcellular location">
    <subcellularLocation>
        <location evidence="2 8">Host cytoplasm</location>
    </subcellularLocation>
    <subcellularLocation>
        <location evidence="1 8">Host nucleus</location>
    </subcellularLocation>
    <subcellularLocation>
        <location evidence="8">Virion tegument</location>
    </subcellularLocation>
    <text evidence="8">Major tegument protein of the virion. Undergoes nucleocytoplasmic shuttling during infection. Localizes to the major sites of transcription in the infected cell nucleus.</text>
</comment>
<keyword evidence="11" id="KW-1185">Reference proteome</keyword>
<keyword evidence="8" id="KW-0694">RNA-binding</keyword>
<dbReference type="GO" id="GO:0042025">
    <property type="term" value="C:host cell nucleus"/>
    <property type="evidence" value="ECO:0007669"/>
    <property type="project" value="UniProtKB-SubCell"/>
</dbReference>
<organism evidence="10 11">
    <name type="scientific">Herpesvirus ateles type 1 (strain Lennette)</name>
    <dbReference type="NCBI Taxonomy" id="35243"/>
    <lineage>
        <taxon>Viruses</taxon>
        <taxon>Duplodnaviria</taxon>
        <taxon>Heunggongvirae</taxon>
        <taxon>Peploviricota</taxon>
        <taxon>Herviviricetes</taxon>
        <taxon>Herpesvirales</taxon>
        <taxon>Orthoherpesviridae</taxon>
        <taxon>Alphaherpesvirinae</taxon>
        <taxon>Simplexvirus</taxon>
        <taxon>Simplexvirus atelinealpha1</taxon>
    </lineage>
</organism>
<feature type="region of interest" description="Disordered" evidence="9">
    <location>
        <begin position="654"/>
        <end position="683"/>
    </location>
</feature>
<feature type="compositionally biased region" description="Low complexity" evidence="9">
    <location>
        <begin position="661"/>
        <end position="683"/>
    </location>
</feature>
<comment type="function">
    <text evidence="8">Tegument protein that can bind to various RNA transcripts. Plays a role in the attenuation of selective viral and cellular mRNA degradation by modulating the activity of host shutoff RNase UL41/VHS. Also plays a role in the primary envelopment of virions in the perinuclear space, probably by interacting with two nuclear egress proteins UL31 and UL34.</text>
</comment>
<keyword evidence="8" id="KW-0804">Transcription</keyword>
<protein>
    <recommendedName>
        <fullName evidence="8">Tegument protein UL47</fullName>
    </recommendedName>
</protein>
<keyword evidence="8" id="KW-0805">Transcription regulation</keyword>
<dbReference type="Pfam" id="PF03362">
    <property type="entry name" value="Herpes_UL47"/>
    <property type="match status" value="2"/>
</dbReference>
<dbReference type="GO" id="GO:0030430">
    <property type="term" value="C:host cell cytoplasm"/>
    <property type="evidence" value="ECO:0007669"/>
    <property type="project" value="UniProtKB-SubCell"/>
</dbReference>
<evidence type="ECO:0000256" key="8">
    <source>
        <dbReference type="RuleBase" id="RU369113"/>
    </source>
</evidence>
<evidence type="ECO:0000256" key="3">
    <source>
        <dbReference type="ARBA" id="ARBA00005238"/>
    </source>
</evidence>
<dbReference type="GO" id="GO:0003723">
    <property type="term" value="F:RNA binding"/>
    <property type="evidence" value="ECO:0007669"/>
    <property type="project" value="UniProtKB-UniRule"/>
</dbReference>
<dbReference type="KEGG" id="vg:32707786"/>
<gene>
    <name evidence="10" type="primary">UL47</name>
</gene>
<evidence type="ECO:0000256" key="4">
    <source>
        <dbReference type="ARBA" id="ARBA00022562"/>
    </source>
</evidence>
<dbReference type="OrthoDB" id="9767at10239"/>
<organismHost>
    <name type="scientific">Ateles</name>
    <dbReference type="NCBI Taxonomy" id="9506"/>
</organismHost>
<feature type="compositionally biased region" description="Basic and acidic residues" evidence="9">
    <location>
        <begin position="462"/>
        <end position="474"/>
    </location>
</feature>
<feature type="region of interest" description="Disordered" evidence="9">
    <location>
        <begin position="453"/>
        <end position="506"/>
    </location>
</feature>
<evidence type="ECO:0000256" key="7">
    <source>
        <dbReference type="ARBA" id="ARBA00023200"/>
    </source>
</evidence>
<evidence type="ECO:0000256" key="6">
    <source>
        <dbReference type="ARBA" id="ARBA00022844"/>
    </source>
</evidence>
<evidence type="ECO:0000313" key="11">
    <source>
        <dbReference type="Proteomes" id="UP000243553"/>
    </source>
</evidence>
<dbReference type="Proteomes" id="UP000243553">
    <property type="component" value="Segment"/>
</dbReference>